<reference evidence="3" key="1">
    <citation type="submission" date="2019-01" db="EMBL/GenBank/DDBJ databases">
        <title>Cytophagaceae bacterium strain CAR-16.</title>
        <authorList>
            <person name="Chen W.-M."/>
        </authorList>
    </citation>
    <scope>NUCLEOTIDE SEQUENCE [LARGE SCALE GENOMIC DNA]</scope>
    <source>
        <strain evidence="3">ICH-30</strain>
    </source>
</reference>
<keyword evidence="3" id="KW-1185">Reference proteome</keyword>
<feature type="signal peptide" evidence="1">
    <location>
        <begin position="1"/>
        <end position="23"/>
    </location>
</feature>
<evidence type="ECO:0000256" key="1">
    <source>
        <dbReference type="SAM" id="SignalP"/>
    </source>
</evidence>
<proteinExistence type="predicted"/>
<dbReference type="GO" id="GO:0016787">
    <property type="term" value="F:hydrolase activity"/>
    <property type="evidence" value="ECO:0007669"/>
    <property type="project" value="UniProtKB-KW"/>
</dbReference>
<evidence type="ECO:0000313" key="3">
    <source>
        <dbReference type="Proteomes" id="UP000289734"/>
    </source>
</evidence>
<organism evidence="2 3">
    <name type="scientific">Flavobacterium piscinae</name>
    <dbReference type="NCBI Taxonomy" id="2506424"/>
    <lineage>
        <taxon>Bacteria</taxon>
        <taxon>Pseudomonadati</taxon>
        <taxon>Bacteroidota</taxon>
        <taxon>Flavobacteriia</taxon>
        <taxon>Flavobacteriales</taxon>
        <taxon>Flavobacteriaceae</taxon>
        <taxon>Flavobacterium</taxon>
    </lineage>
</organism>
<dbReference type="Gene3D" id="3.60.15.10">
    <property type="entry name" value="Ribonuclease Z/Hydroxyacylglutathione hydrolase-like"/>
    <property type="match status" value="1"/>
</dbReference>
<dbReference type="InterPro" id="IPR050114">
    <property type="entry name" value="UPF0173_UPF0282_UlaG_hydrolase"/>
</dbReference>
<dbReference type="RefSeq" id="WP_129465103.1">
    <property type="nucleotide sequence ID" value="NZ_SBKQ01000012.1"/>
</dbReference>
<name>A0A4Q1KJZ6_9FLAO</name>
<dbReference type="PANTHER" id="PTHR43546:SF8">
    <property type="entry name" value="METALLO-BETA-LACTAMASE DOMAIN-CONTAINING PROTEIN"/>
    <property type="match status" value="1"/>
</dbReference>
<dbReference type="InterPro" id="IPR036866">
    <property type="entry name" value="RibonucZ/Hydroxyglut_hydro"/>
</dbReference>
<gene>
    <name evidence="2" type="ORF">EQG68_11860</name>
</gene>
<sequence>MTNFYRQLLILISLFGISNFSNSQSNEIKIKFIGNCGLYLTDGISNLYIDFPYKSGAFGYMKYDQTEIDSIKENSIFLFTHRHADHYSKKILKQIKSKHQGKVFGNWNIKKIDKINNLIEDFKIESFKTKHRFTFKHYSYLITWHGKRIFLSGDTESADLISTVKNINWAFVPYWIMLDAKEKKLKIDTEKFGIYHLYPDQKFTNSAPEQIVPLIKQGEVITIKY</sequence>
<dbReference type="PANTHER" id="PTHR43546">
    <property type="entry name" value="UPF0173 METAL-DEPENDENT HYDROLASE MJ1163-RELATED"/>
    <property type="match status" value="1"/>
</dbReference>
<evidence type="ECO:0000313" key="2">
    <source>
        <dbReference type="EMBL" id="RXR30118.1"/>
    </source>
</evidence>
<keyword evidence="1" id="KW-0732">Signal</keyword>
<dbReference type="AlphaFoldDB" id="A0A4Q1KJZ6"/>
<comment type="caution">
    <text evidence="2">The sequence shown here is derived from an EMBL/GenBank/DDBJ whole genome shotgun (WGS) entry which is preliminary data.</text>
</comment>
<feature type="chain" id="PRO_5020572151" evidence="1">
    <location>
        <begin position="24"/>
        <end position="225"/>
    </location>
</feature>
<dbReference type="OrthoDB" id="9789133at2"/>
<accession>A0A4Q1KJZ6</accession>
<dbReference type="SUPFAM" id="SSF56281">
    <property type="entry name" value="Metallo-hydrolase/oxidoreductase"/>
    <property type="match status" value="1"/>
</dbReference>
<keyword evidence="2" id="KW-0378">Hydrolase</keyword>
<dbReference type="EMBL" id="SBKQ01000012">
    <property type="protein sequence ID" value="RXR30118.1"/>
    <property type="molecule type" value="Genomic_DNA"/>
</dbReference>
<protein>
    <submittedName>
        <fullName evidence="2">MBL fold metallo-hydrolase</fullName>
    </submittedName>
</protein>
<dbReference type="Proteomes" id="UP000289734">
    <property type="component" value="Unassembled WGS sequence"/>
</dbReference>